<sequence length="184" mass="22152">MVRILDRNFCVSSFRICKEAENFRFWDTNYIKGSIKEWREWSKPRSVTRLKAMLAVAKAFQYFHSLGIVLDHEHLSLGCIVLDSKFCVRIRFLRVLSDLEERWTSDFKANIFSFGCFFYETYFKVQINDYHRREFKRSVIVERPSKPKIRDDAWQLIQRCCVEDPNSRPTIDEVVQEMESWKLV</sequence>
<name>A0A0C2WRR3_AMAMK</name>
<dbReference type="HOGENOM" id="CLU_087973_0_0_1"/>
<evidence type="ECO:0000313" key="1">
    <source>
        <dbReference type="EMBL" id="KIL58988.1"/>
    </source>
</evidence>
<dbReference type="EMBL" id="KN818325">
    <property type="protein sequence ID" value="KIL58988.1"/>
    <property type="molecule type" value="Genomic_DNA"/>
</dbReference>
<proteinExistence type="predicted"/>
<evidence type="ECO:0008006" key="3">
    <source>
        <dbReference type="Google" id="ProtNLM"/>
    </source>
</evidence>
<dbReference type="Proteomes" id="UP000054549">
    <property type="component" value="Unassembled WGS sequence"/>
</dbReference>
<protein>
    <recommendedName>
        <fullName evidence="3">Protein kinase domain-containing protein</fullName>
    </recommendedName>
</protein>
<keyword evidence="2" id="KW-1185">Reference proteome</keyword>
<organism evidence="1 2">
    <name type="scientific">Amanita muscaria (strain Koide BX008)</name>
    <dbReference type="NCBI Taxonomy" id="946122"/>
    <lineage>
        <taxon>Eukaryota</taxon>
        <taxon>Fungi</taxon>
        <taxon>Dikarya</taxon>
        <taxon>Basidiomycota</taxon>
        <taxon>Agaricomycotina</taxon>
        <taxon>Agaricomycetes</taxon>
        <taxon>Agaricomycetidae</taxon>
        <taxon>Agaricales</taxon>
        <taxon>Pluteineae</taxon>
        <taxon>Amanitaceae</taxon>
        <taxon>Amanita</taxon>
    </lineage>
</organism>
<evidence type="ECO:0000313" key="2">
    <source>
        <dbReference type="Proteomes" id="UP000054549"/>
    </source>
</evidence>
<dbReference type="SUPFAM" id="SSF56112">
    <property type="entry name" value="Protein kinase-like (PK-like)"/>
    <property type="match status" value="1"/>
</dbReference>
<accession>A0A0C2WRR3</accession>
<gene>
    <name evidence="1" type="ORF">M378DRAFT_286045</name>
</gene>
<dbReference type="OrthoDB" id="26722at2759"/>
<dbReference type="InterPro" id="IPR011009">
    <property type="entry name" value="Kinase-like_dom_sf"/>
</dbReference>
<dbReference type="Gene3D" id="1.10.510.10">
    <property type="entry name" value="Transferase(Phosphotransferase) domain 1"/>
    <property type="match status" value="1"/>
</dbReference>
<reference evidence="1 2" key="1">
    <citation type="submission" date="2014-04" db="EMBL/GenBank/DDBJ databases">
        <title>Evolutionary Origins and Diversification of the Mycorrhizal Mutualists.</title>
        <authorList>
            <consortium name="DOE Joint Genome Institute"/>
            <consortium name="Mycorrhizal Genomics Consortium"/>
            <person name="Kohler A."/>
            <person name="Kuo A."/>
            <person name="Nagy L.G."/>
            <person name="Floudas D."/>
            <person name="Copeland A."/>
            <person name="Barry K.W."/>
            <person name="Cichocki N."/>
            <person name="Veneault-Fourrey C."/>
            <person name="LaButti K."/>
            <person name="Lindquist E.A."/>
            <person name="Lipzen A."/>
            <person name="Lundell T."/>
            <person name="Morin E."/>
            <person name="Murat C."/>
            <person name="Riley R."/>
            <person name="Ohm R."/>
            <person name="Sun H."/>
            <person name="Tunlid A."/>
            <person name="Henrissat B."/>
            <person name="Grigoriev I.V."/>
            <person name="Hibbett D.S."/>
            <person name="Martin F."/>
        </authorList>
    </citation>
    <scope>NUCLEOTIDE SEQUENCE [LARGE SCALE GENOMIC DNA]</scope>
    <source>
        <strain evidence="1 2">Koide BX008</strain>
    </source>
</reference>
<dbReference type="AlphaFoldDB" id="A0A0C2WRR3"/>
<dbReference type="InParanoid" id="A0A0C2WRR3"/>